<reference evidence="1 2" key="1">
    <citation type="journal article" date="2019" name="Sci. Rep.">
        <title>Extended insight into the Mycobacterium chelonae-abscessus complex through whole genome sequencing of Mycobacterium salmoniphilum outbreak and Mycobacterium salmoniphilum-like strains.</title>
        <authorList>
            <person name="Behra P.R.K."/>
            <person name="Das S."/>
            <person name="Pettersson B.M.F."/>
            <person name="Shirreff L."/>
            <person name="DuCote T."/>
            <person name="Jacobsson K.G."/>
            <person name="Ennis D.G."/>
            <person name="Kirsebom L.A."/>
        </authorList>
    </citation>
    <scope>NUCLEOTIDE SEQUENCE [LARGE SCALE GENOMIC DNA]</scope>
    <source>
        <strain evidence="1 2">DE 4585</strain>
    </source>
</reference>
<gene>
    <name evidence="1" type="ORF">DE4585_01438</name>
</gene>
<dbReference type="Proteomes" id="UP000295117">
    <property type="component" value="Unassembled WGS sequence"/>
</dbReference>
<name>A0A4R8S5D6_9MYCO</name>
<comment type="caution">
    <text evidence="1">The sequence shown here is derived from an EMBL/GenBank/DDBJ whole genome shotgun (WGS) entry which is preliminary data.</text>
</comment>
<dbReference type="AlphaFoldDB" id="A0A4R8S5D6"/>
<dbReference type="EMBL" id="PECH01000004">
    <property type="protein sequence ID" value="TDZ86115.1"/>
    <property type="molecule type" value="Genomic_DNA"/>
</dbReference>
<sequence length="97" mass="10112" precursor="true">MGKSLVGIGPMTTVPSMRAGILVAATAAVLSLGIVAPGTALADVYPPWWVCMANGGEMRAFYQVVSEQDALDRFHDAVSRLSQATGKPAHVDICQPA</sequence>
<protein>
    <submittedName>
        <fullName evidence="1">Uncharacterized protein</fullName>
    </submittedName>
</protein>
<organism evidence="1 2">
    <name type="scientific">Mycobacteroides salmoniphilum</name>
    <dbReference type="NCBI Taxonomy" id="404941"/>
    <lineage>
        <taxon>Bacteria</taxon>
        <taxon>Bacillati</taxon>
        <taxon>Actinomycetota</taxon>
        <taxon>Actinomycetes</taxon>
        <taxon>Mycobacteriales</taxon>
        <taxon>Mycobacteriaceae</taxon>
        <taxon>Mycobacteroides</taxon>
    </lineage>
</organism>
<evidence type="ECO:0000313" key="2">
    <source>
        <dbReference type="Proteomes" id="UP000295117"/>
    </source>
</evidence>
<proteinExistence type="predicted"/>
<accession>A0A4R8S5D6</accession>
<evidence type="ECO:0000313" key="1">
    <source>
        <dbReference type="EMBL" id="TDZ86115.1"/>
    </source>
</evidence>